<gene>
    <name evidence="4" type="ORF">CPLU01_04674</name>
</gene>
<organism evidence="4 5">
    <name type="scientific">Colletotrichum plurivorum</name>
    <dbReference type="NCBI Taxonomy" id="2175906"/>
    <lineage>
        <taxon>Eukaryota</taxon>
        <taxon>Fungi</taxon>
        <taxon>Dikarya</taxon>
        <taxon>Ascomycota</taxon>
        <taxon>Pezizomycotina</taxon>
        <taxon>Sordariomycetes</taxon>
        <taxon>Hypocreomycetidae</taxon>
        <taxon>Glomerellales</taxon>
        <taxon>Glomerellaceae</taxon>
        <taxon>Colletotrichum</taxon>
        <taxon>Colletotrichum orchidearum species complex</taxon>
    </lineage>
</organism>
<comment type="caution">
    <text evidence="4">The sequence shown here is derived from an EMBL/GenBank/DDBJ whole genome shotgun (WGS) entry which is preliminary data.</text>
</comment>
<keyword evidence="1" id="KW-0694">RNA-binding</keyword>
<keyword evidence="5" id="KW-1185">Reference proteome</keyword>
<dbReference type="GO" id="GO:0003723">
    <property type="term" value="F:RNA binding"/>
    <property type="evidence" value="ECO:0007669"/>
    <property type="project" value="UniProtKB-UniRule"/>
</dbReference>
<keyword evidence="4" id="KW-0808">Transferase</keyword>
<evidence type="ECO:0000256" key="2">
    <source>
        <dbReference type="SAM" id="MobiDB-lite"/>
    </source>
</evidence>
<evidence type="ECO:0000259" key="3">
    <source>
        <dbReference type="PROSITE" id="PS51165"/>
    </source>
</evidence>
<dbReference type="EMBL" id="WIGO01000045">
    <property type="protein sequence ID" value="KAF6834779.1"/>
    <property type="molecule type" value="Genomic_DNA"/>
</dbReference>
<dbReference type="AlphaFoldDB" id="A0A8H6KNG1"/>
<name>A0A8H6KNG1_9PEZI</name>
<feature type="region of interest" description="Disordered" evidence="2">
    <location>
        <begin position="1"/>
        <end position="35"/>
    </location>
</feature>
<dbReference type="Pfam" id="PF02926">
    <property type="entry name" value="THUMP"/>
    <property type="match status" value="1"/>
</dbReference>
<evidence type="ECO:0000313" key="5">
    <source>
        <dbReference type="Proteomes" id="UP000654918"/>
    </source>
</evidence>
<dbReference type="GO" id="GO:0006400">
    <property type="term" value="P:tRNA modification"/>
    <property type="evidence" value="ECO:0007669"/>
    <property type="project" value="InterPro"/>
</dbReference>
<feature type="domain" description="THUMP" evidence="3">
    <location>
        <begin position="160"/>
        <end position="286"/>
    </location>
</feature>
<dbReference type="CDD" id="cd11717">
    <property type="entry name" value="THUMP_THUMPD1_like"/>
    <property type="match status" value="1"/>
</dbReference>
<dbReference type="Gene3D" id="3.30.2300.10">
    <property type="entry name" value="THUMP superfamily"/>
    <property type="match status" value="1"/>
</dbReference>
<dbReference type="PANTHER" id="PTHR13452:SF10">
    <property type="entry name" value="THUMP DOMAIN-CONTAINING PROTEIN 1"/>
    <property type="match status" value="1"/>
</dbReference>
<sequence length="319" mass="34966">MADSTKRKQVNANDKAHPAKRSKGGRGAGSWQTPHQKAKVLNLQDRDALLDVGDQGIWVTFARGMDGKAISEFSLLCDEYGKTLYGLVPPGEDVDSEEETGDIEASIEKELDGMRPAKAKGPRRSFKAIRAGIECVFFMKTRSPVDPVELCRRICQDASACGDPKERKTKYINRLTPVSILDKASENGVIRAARKALAPYFDLVPDDATLGEKAEVKEGEIKTEEKTAHTYAIRPSIRSNSSVDRDGLIKQIASVISARHKVNLGSPDRVILVDIFQSYCCMSVIEGNDWDGLKKLNVNELYKSSATLEKKAGQHAGSA</sequence>
<dbReference type="Proteomes" id="UP000654918">
    <property type="component" value="Unassembled WGS sequence"/>
</dbReference>
<dbReference type="InterPro" id="IPR004114">
    <property type="entry name" value="THUMP_dom"/>
</dbReference>
<dbReference type="InterPro" id="IPR040183">
    <property type="entry name" value="THUMPD1-like"/>
</dbReference>
<evidence type="ECO:0000313" key="4">
    <source>
        <dbReference type="EMBL" id="KAF6834779.1"/>
    </source>
</evidence>
<evidence type="ECO:0000256" key="1">
    <source>
        <dbReference type="PROSITE-ProRule" id="PRU00529"/>
    </source>
</evidence>
<dbReference type="GO" id="GO:0016740">
    <property type="term" value="F:transferase activity"/>
    <property type="evidence" value="ECO:0007669"/>
    <property type="project" value="UniProtKB-KW"/>
</dbReference>
<reference evidence="4" key="1">
    <citation type="journal article" date="2020" name="Phytopathology">
        <title>Genome Sequence Resources of Colletotrichum truncatum, C. plurivorum, C. musicola, and C. sojae: Four Species Pathogenic to Soybean (Glycine max).</title>
        <authorList>
            <person name="Rogerio F."/>
            <person name="Boufleur T.R."/>
            <person name="Ciampi-Guillardi M."/>
            <person name="Sukno S.A."/>
            <person name="Thon M.R."/>
            <person name="Massola Junior N.S."/>
            <person name="Baroncelli R."/>
        </authorList>
    </citation>
    <scope>NUCLEOTIDE SEQUENCE</scope>
    <source>
        <strain evidence="4">LFN00145</strain>
    </source>
</reference>
<dbReference type="PROSITE" id="PS51165">
    <property type="entry name" value="THUMP"/>
    <property type="match status" value="1"/>
</dbReference>
<dbReference type="PANTHER" id="PTHR13452">
    <property type="entry name" value="THUMP DOMAIN CONTAINING PROTEIN 1-RELATED"/>
    <property type="match status" value="1"/>
</dbReference>
<proteinExistence type="predicted"/>
<dbReference type="SUPFAM" id="SSF143437">
    <property type="entry name" value="THUMP domain-like"/>
    <property type="match status" value="1"/>
</dbReference>
<protein>
    <submittedName>
        <fullName evidence="4">tRNA acetyltransferase TAN1</fullName>
    </submittedName>
</protein>
<accession>A0A8H6KNG1</accession>